<gene>
    <name evidence="2" type="ORF">LL14B4_00300</name>
    <name evidence="1" type="ORF">LLUC06_0049</name>
</gene>
<accession>A0A2Z3KAP8</accession>
<evidence type="ECO:0000313" key="2">
    <source>
        <dbReference type="EMBL" id="AWN64712.1"/>
    </source>
</evidence>
<reference evidence="1" key="3">
    <citation type="submission" date="2023-07" db="EMBL/GenBank/DDBJ databases">
        <authorList>
            <person name="McDonnell B."/>
        </authorList>
    </citation>
    <scope>NUCLEOTIDE SEQUENCE</scope>
    <source>
        <strain evidence="1">UC06</strain>
    </source>
</reference>
<accession>A0A1V0NYW9</accession>
<dbReference type="RefSeq" id="WP_012896935.1">
    <property type="nucleotide sequence ID" value="NZ_CP015902.2"/>
</dbReference>
<evidence type="ECO:0000313" key="1">
    <source>
        <dbReference type="EMBL" id="ARE19598.2"/>
    </source>
</evidence>
<dbReference type="AlphaFoldDB" id="A0A1V0NYW9"/>
<protein>
    <submittedName>
        <fullName evidence="1">Uncharacterized protein</fullName>
    </submittedName>
</protein>
<dbReference type="EMBL" id="CP015902">
    <property type="protein sequence ID" value="ARE19598.2"/>
    <property type="molecule type" value="Genomic_DNA"/>
</dbReference>
<name>A0A1V0NYW9_LACLL</name>
<organism evidence="1 3">
    <name type="scientific">Lactococcus lactis subsp. lactis</name>
    <name type="common">Streptococcus lactis</name>
    <dbReference type="NCBI Taxonomy" id="1360"/>
    <lineage>
        <taxon>Bacteria</taxon>
        <taxon>Bacillati</taxon>
        <taxon>Bacillota</taxon>
        <taxon>Bacilli</taxon>
        <taxon>Lactobacillales</taxon>
        <taxon>Streptococcaceae</taxon>
        <taxon>Lactococcus</taxon>
    </lineage>
</organism>
<proteinExistence type="predicted"/>
<evidence type="ECO:0000313" key="4">
    <source>
        <dbReference type="Proteomes" id="UP000245919"/>
    </source>
</evidence>
<dbReference type="Proteomes" id="UP000245919">
    <property type="component" value="Chromosome"/>
</dbReference>
<evidence type="ECO:0000313" key="3">
    <source>
        <dbReference type="Proteomes" id="UP000192095"/>
    </source>
</evidence>
<dbReference type="GeneID" id="89632229"/>
<reference evidence="2 4" key="2">
    <citation type="submission" date="2018-03" db="EMBL/GenBank/DDBJ databases">
        <title>Genome sequence of Lactococcus lactis strain 14B4 from almond drupe.</title>
        <authorList>
            <person name="Tran T.D."/>
            <person name="McGarvey J.A."/>
            <person name="Huynh S."/>
            <person name="Parker C.T."/>
        </authorList>
    </citation>
    <scope>NUCLEOTIDE SEQUENCE [LARGE SCALE GENOMIC DNA]</scope>
    <source>
        <strain evidence="2 4">14B4</strain>
    </source>
</reference>
<dbReference type="Proteomes" id="UP000192095">
    <property type="component" value="Chromosome"/>
</dbReference>
<sequence length="155" mass="17003">MKTKKKLIKILGVLFMLGGTFLASNHIKALGMDAPITTITTKISSVRVYNRFVGISSLTPYWANANSYTISSGRTLSASGSSSYQGTGFTLSASITKSVSVTISANKSKLSKLGIWVDTTLTRYKVVQYMYGSPVRTAYKVTSAPFNYYVRVYYK</sequence>
<dbReference type="EMBL" id="CP028160">
    <property type="protein sequence ID" value="AWN64712.1"/>
    <property type="molecule type" value="Genomic_DNA"/>
</dbReference>
<reference evidence="1 3" key="1">
    <citation type="journal article" date="2017" name="BMC Genomics">
        <title>Comparative and functional genomics of the Lactococcus lactis taxon; insights into evolution and niche adaptation.</title>
        <authorList>
            <person name="Kelleher P."/>
            <person name="Bottacini F."/>
            <person name="Mahony J."/>
            <person name="Kilcawley K.N."/>
            <person name="van Sinderen D."/>
        </authorList>
    </citation>
    <scope>NUCLEOTIDE SEQUENCE [LARGE SCALE GENOMIC DNA]</scope>
    <source>
        <strain evidence="1 3">UC06</strain>
    </source>
</reference>